<evidence type="ECO:0000313" key="3">
    <source>
        <dbReference type="Proteomes" id="UP001151760"/>
    </source>
</evidence>
<dbReference type="Proteomes" id="UP001151760">
    <property type="component" value="Unassembled WGS sequence"/>
</dbReference>
<feature type="region of interest" description="Disordered" evidence="1">
    <location>
        <begin position="392"/>
        <end position="411"/>
    </location>
</feature>
<protein>
    <submittedName>
        <fullName evidence="2">Uncharacterized protein</fullName>
    </submittedName>
</protein>
<keyword evidence="3" id="KW-1185">Reference proteome</keyword>
<dbReference type="EMBL" id="BQNB010010400">
    <property type="protein sequence ID" value="GJS76778.1"/>
    <property type="molecule type" value="Genomic_DNA"/>
</dbReference>
<comment type="caution">
    <text evidence="2">The sequence shown here is derived from an EMBL/GenBank/DDBJ whole genome shotgun (WGS) entry which is preliminary data.</text>
</comment>
<accession>A0ABQ4YHV7</accession>
<reference evidence="2" key="1">
    <citation type="journal article" date="2022" name="Int. J. Mol. Sci.">
        <title>Draft Genome of Tanacetum Coccineum: Genomic Comparison of Closely Related Tanacetum-Family Plants.</title>
        <authorList>
            <person name="Yamashiro T."/>
            <person name="Shiraishi A."/>
            <person name="Nakayama K."/>
            <person name="Satake H."/>
        </authorList>
    </citation>
    <scope>NUCLEOTIDE SEQUENCE</scope>
</reference>
<proteinExistence type="predicted"/>
<evidence type="ECO:0000313" key="2">
    <source>
        <dbReference type="EMBL" id="GJS76778.1"/>
    </source>
</evidence>
<evidence type="ECO:0000256" key="1">
    <source>
        <dbReference type="SAM" id="MobiDB-lite"/>
    </source>
</evidence>
<gene>
    <name evidence="2" type="ORF">Tco_0726659</name>
</gene>
<sequence>MDNPNITMEEYIRLEEEKAHRRGRTFNWETATYGKVSYFDDFDYFKDFENDFTAIVYNDALTSGPEISSEPTIRYEGKEYTDTYSVDFEERLERIYDRRVHRVHVFDLGGLTEEMDLGVSARIRMEHNDDQGQVVFTSLTWRRLFKIRGPLVRELMLEFFSTFRIVEGIFDLDATELDSDGFVVYWAEIPKERPFDEVVPQADRVQHCWEEQTPEKVTSTDLFYLRSMDVRAQMSRGHFIACLADHFGLFTKDRLQGLTMVVRDLQMIDMDELVRFWIYDRLGDTWVWVAPGSERQHEATTRVAQVIEFVCCELILDFLDHFHLFANVSANVMGGSMGTLTIHRRHGLWLKLEDIKRIMPPLRRLGASRTRGSRRAAMERMIADRVAQAIEDHEKKRASSSNTEGSSSSASTFAGSCPLCGMGNQYFGSRNWNKISMTEFRKMMTTSTAQTRVRMVVMVDHKESVNVGDVMVARDIPHEQMSKGWDVQITELEAWLRKRLDDIRCCAFVNSEVFSGDVSGLPTFREFAWGAPVLFVKKKDGAIQIVWLVLFQDRSAIRLSPVTSS</sequence>
<organism evidence="2 3">
    <name type="scientific">Tanacetum coccineum</name>
    <dbReference type="NCBI Taxonomy" id="301880"/>
    <lineage>
        <taxon>Eukaryota</taxon>
        <taxon>Viridiplantae</taxon>
        <taxon>Streptophyta</taxon>
        <taxon>Embryophyta</taxon>
        <taxon>Tracheophyta</taxon>
        <taxon>Spermatophyta</taxon>
        <taxon>Magnoliopsida</taxon>
        <taxon>eudicotyledons</taxon>
        <taxon>Gunneridae</taxon>
        <taxon>Pentapetalae</taxon>
        <taxon>asterids</taxon>
        <taxon>campanulids</taxon>
        <taxon>Asterales</taxon>
        <taxon>Asteraceae</taxon>
        <taxon>Asteroideae</taxon>
        <taxon>Anthemideae</taxon>
        <taxon>Anthemidinae</taxon>
        <taxon>Tanacetum</taxon>
    </lineage>
</organism>
<reference evidence="2" key="2">
    <citation type="submission" date="2022-01" db="EMBL/GenBank/DDBJ databases">
        <authorList>
            <person name="Yamashiro T."/>
            <person name="Shiraishi A."/>
            <person name="Satake H."/>
            <person name="Nakayama K."/>
        </authorList>
    </citation>
    <scope>NUCLEOTIDE SEQUENCE</scope>
</reference>
<name>A0ABQ4YHV7_9ASTR</name>
<feature type="compositionally biased region" description="Low complexity" evidence="1">
    <location>
        <begin position="399"/>
        <end position="411"/>
    </location>
</feature>